<dbReference type="InterPro" id="IPR011991">
    <property type="entry name" value="ArsR-like_HTH"/>
</dbReference>
<dbReference type="EMBL" id="CZQE01000067">
    <property type="protein sequence ID" value="CUS43558.1"/>
    <property type="molecule type" value="Genomic_DNA"/>
</dbReference>
<dbReference type="InterPro" id="IPR036390">
    <property type="entry name" value="WH_DNA-bd_sf"/>
</dbReference>
<organism evidence="2">
    <name type="scientific">hydrothermal vent metagenome</name>
    <dbReference type="NCBI Taxonomy" id="652676"/>
    <lineage>
        <taxon>unclassified sequences</taxon>
        <taxon>metagenomes</taxon>
        <taxon>ecological metagenomes</taxon>
    </lineage>
</organism>
<dbReference type="InterPro" id="IPR036388">
    <property type="entry name" value="WH-like_DNA-bd_sf"/>
</dbReference>
<dbReference type="AlphaFoldDB" id="A0A160THM2"/>
<accession>A0A160THM2</accession>
<dbReference type="GO" id="GO:0003677">
    <property type="term" value="F:DNA binding"/>
    <property type="evidence" value="ECO:0007669"/>
    <property type="project" value="TreeGrafter"/>
</dbReference>
<dbReference type="Pfam" id="PF12840">
    <property type="entry name" value="HTH_20"/>
    <property type="match status" value="1"/>
</dbReference>
<evidence type="ECO:0000313" key="2">
    <source>
        <dbReference type="EMBL" id="CUS43558.1"/>
    </source>
</evidence>
<reference evidence="2" key="1">
    <citation type="submission" date="2015-10" db="EMBL/GenBank/DDBJ databases">
        <authorList>
            <person name="Gilbert D.G."/>
        </authorList>
    </citation>
    <scope>NUCLEOTIDE SEQUENCE</scope>
</reference>
<dbReference type="NCBIfam" id="NF033788">
    <property type="entry name" value="HTH_metalloreg"/>
    <property type="match status" value="1"/>
</dbReference>
<gene>
    <name evidence="2" type="ORF">MGWOODY_Smn302</name>
</gene>
<protein>
    <submittedName>
        <fullName evidence="2">Transcriptional regulator, ArsR family</fullName>
    </submittedName>
</protein>
<dbReference type="GO" id="GO:0046686">
    <property type="term" value="P:response to cadmium ion"/>
    <property type="evidence" value="ECO:0007669"/>
    <property type="project" value="TreeGrafter"/>
</dbReference>
<dbReference type="PROSITE" id="PS50987">
    <property type="entry name" value="HTH_ARSR_2"/>
    <property type="match status" value="1"/>
</dbReference>
<dbReference type="GO" id="GO:0010288">
    <property type="term" value="P:response to lead ion"/>
    <property type="evidence" value="ECO:0007669"/>
    <property type="project" value="TreeGrafter"/>
</dbReference>
<dbReference type="Gene3D" id="1.10.10.10">
    <property type="entry name" value="Winged helix-like DNA-binding domain superfamily/Winged helix DNA-binding domain"/>
    <property type="match status" value="1"/>
</dbReference>
<dbReference type="SUPFAM" id="SSF46785">
    <property type="entry name" value="Winged helix' DNA-binding domain"/>
    <property type="match status" value="1"/>
</dbReference>
<dbReference type="SMART" id="SM00418">
    <property type="entry name" value="HTH_ARSR"/>
    <property type="match status" value="1"/>
</dbReference>
<dbReference type="InterPro" id="IPR052543">
    <property type="entry name" value="HTH_Metal-responsive_Reg"/>
</dbReference>
<evidence type="ECO:0000259" key="1">
    <source>
        <dbReference type="PROSITE" id="PS50987"/>
    </source>
</evidence>
<dbReference type="PRINTS" id="PR00778">
    <property type="entry name" value="HTHARSR"/>
</dbReference>
<dbReference type="CDD" id="cd00090">
    <property type="entry name" value="HTH_ARSR"/>
    <property type="match status" value="1"/>
</dbReference>
<dbReference type="PANTHER" id="PTHR39168">
    <property type="entry name" value="TRANSCRIPTIONAL REGULATOR-RELATED"/>
    <property type="match status" value="1"/>
</dbReference>
<proteinExistence type="predicted"/>
<dbReference type="InterPro" id="IPR001845">
    <property type="entry name" value="HTH_ArsR_DNA-bd_dom"/>
</dbReference>
<dbReference type="GO" id="GO:0003700">
    <property type="term" value="F:DNA-binding transcription factor activity"/>
    <property type="evidence" value="ECO:0007669"/>
    <property type="project" value="InterPro"/>
</dbReference>
<dbReference type="GO" id="GO:0032791">
    <property type="term" value="F:lead ion binding"/>
    <property type="evidence" value="ECO:0007669"/>
    <property type="project" value="TreeGrafter"/>
</dbReference>
<dbReference type="PANTHER" id="PTHR39168:SF1">
    <property type="entry name" value="TRANSCRIPTIONAL REGULATORY PROTEIN"/>
    <property type="match status" value="1"/>
</dbReference>
<dbReference type="GO" id="GO:0097063">
    <property type="term" value="F:cadmium ion sensor activity"/>
    <property type="evidence" value="ECO:0007669"/>
    <property type="project" value="TreeGrafter"/>
</dbReference>
<sequence length="225" mass="23185">MKDGPSIAAIAALIGDPARANMLTALMDGRALTVSELAQAAGVGLPTASGHLAKLDAAGLLVARRQGRHRYFQLSGADVGEALESLMSLAARTGAMRVRTGPNDAALREARICYDHLAGERAVALMQAFTRNGLIAGEDSPVVTPAGAGFLGGLGIDVARLGRARRPLCRACLDWSERRSHLGGVLGAAILDHVIAAGWARRGEGRAIRFDPAGAAAFDAAFLGG</sequence>
<feature type="domain" description="HTH arsR-type" evidence="1">
    <location>
        <begin position="1"/>
        <end position="94"/>
    </location>
</feature>
<name>A0A160THM2_9ZZZZ</name>